<feature type="compositionally biased region" description="Basic and acidic residues" evidence="1">
    <location>
        <begin position="35"/>
        <end position="55"/>
    </location>
</feature>
<dbReference type="AlphaFoldDB" id="A0A5B7D934"/>
<gene>
    <name evidence="2" type="ORF">E2C01_010677</name>
</gene>
<proteinExistence type="predicted"/>
<sequence>MTVSSPPLSSKDSSPKPPSLTPRSGARRGIPRGLFQREDTRREARRRSEVWREDSHIQDTCKMSGLGGGSVWDLPTLCSRTGGGKGVATYSALRGLPCRTWEPLRLTLLALDTACLGRGLREAVSE</sequence>
<feature type="compositionally biased region" description="Low complexity" evidence="1">
    <location>
        <begin position="1"/>
        <end position="12"/>
    </location>
</feature>
<evidence type="ECO:0000313" key="3">
    <source>
        <dbReference type="Proteomes" id="UP000324222"/>
    </source>
</evidence>
<reference evidence="2 3" key="1">
    <citation type="submission" date="2019-05" db="EMBL/GenBank/DDBJ databases">
        <title>Another draft genome of Portunus trituberculatus and its Hox gene families provides insights of decapod evolution.</title>
        <authorList>
            <person name="Jeong J.-H."/>
            <person name="Song I."/>
            <person name="Kim S."/>
            <person name="Choi T."/>
            <person name="Kim D."/>
            <person name="Ryu S."/>
            <person name="Kim W."/>
        </authorList>
    </citation>
    <scope>NUCLEOTIDE SEQUENCE [LARGE SCALE GENOMIC DNA]</scope>
    <source>
        <tissue evidence="2">Muscle</tissue>
    </source>
</reference>
<name>A0A5B7D934_PORTR</name>
<organism evidence="2 3">
    <name type="scientific">Portunus trituberculatus</name>
    <name type="common">Swimming crab</name>
    <name type="synonym">Neptunus trituberculatus</name>
    <dbReference type="NCBI Taxonomy" id="210409"/>
    <lineage>
        <taxon>Eukaryota</taxon>
        <taxon>Metazoa</taxon>
        <taxon>Ecdysozoa</taxon>
        <taxon>Arthropoda</taxon>
        <taxon>Crustacea</taxon>
        <taxon>Multicrustacea</taxon>
        <taxon>Malacostraca</taxon>
        <taxon>Eumalacostraca</taxon>
        <taxon>Eucarida</taxon>
        <taxon>Decapoda</taxon>
        <taxon>Pleocyemata</taxon>
        <taxon>Brachyura</taxon>
        <taxon>Eubrachyura</taxon>
        <taxon>Portunoidea</taxon>
        <taxon>Portunidae</taxon>
        <taxon>Portuninae</taxon>
        <taxon>Portunus</taxon>
    </lineage>
</organism>
<protein>
    <submittedName>
        <fullName evidence="2">Uncharacterized protein</fullName>
    </submittedName>
</protein>
<feature type="region of interest" description="Disordered" evidence="1">
    <location>
        <begin position="1"/>
        <end position="55"/>
    </location>
</feature>
<dbReference type="EMBL" id="VSRR010000623">
    <property type="protein sequence ID" value="MPC17811.1"/>
    <property type="molecule type" value="Genomic_DNA"/>
</dbReference>
<keyword evidence="3" id="KW-1185">Reference proteome</keyword>
<dbReference type="Proteomes" id="UP000324222">
    <property type="component" value="Unassembled WGS sequence"/>
</dbReference>
<evidence type="ECO:0000313" key="2">
    <source>
        <dbReference type="EMBL" id="MPC17811.1"/>
    </source>
</evidence>
<comment type="caution">
    <text evidence="2">The sequence shown here is derived from an EMBL/GenBank/DDBJ whole genome shotgun (WGS) entry which is preliminary data.</text>
</comment>
<accession>A0A5B7D934</accession>
<evidence type="ECO:0000256" key="1">
    <source>
        <dbReference type="SAM" id="MobiDB-lite"/>
    </source>
</evidence>